<evidence type="ECO:0000256" key="1">
    <source>
        <dbReference type="ARBA" id="ARBA00022723"/>
    </source>
</evidence>
<organism evidence="3 4">
    <name type="scientific">Zancudomyces culisetae</name>
    <name type="common">Gut fungus</name>
    <name type="synonym">Smittium culisetae</name>
    <dbReference type="NCBI Taxonomy" id="1213189"/>
    <lineage>
        <taxon>Eukaryota</taxon>
        <taxon>Fungi</taxon>
        <taxon>Fungi incertae sedis</taxon>
        <taxon>Zoopagomycota</taxon>
        <taxon>Kickxellomycotina</taxon>
        <taxon>Harpellomycetes</taxon>
        <taxon>Harpellales</taxon>
        <taxon>Legeriomycetaceae</taxon>
        <taxon>Zancudomyces</taxon>
    </lineage>
</organism>
<gene>
    <name evidence="3" type="ORF">AX774_g8102</name>
</gene>
<dbReference type="EMBL" id="LSSK01001912">
    <property type="protein sequence ID" value="OMH78506.1"/>
    <property type="molecule type" value="Genomic_DNA"/>
</dbReference>
<comment type="caution">
    <text evidence="3">The sequence shown here is derived from an EMBL/GenBank/DDBJ whole genome shotgun (WGS) entry which is preliminary data.</text>
</comment>
<evidence type="ECO:0000313" key="4">
    <source>
        <dbReference type="Proteomes" id="UP000188320"/>
    </source>
</evidence>
<proteinExistence type="predicted"/>
<keyword evidence="1" id="KW-0479">Metal-binding</keyword>
<protein>
    <submittedName>
        <fullName evidence="3">Geranylgeranyl pyrophosphate synthase</fullName>
    </submittedName>
</protein>
<evidence type="ECO:0000256" key="2">
    <source>
        <dbReference type="ARBA" id="ARBA00022842"/>
    </source>
</evidence>
<keyword evidence="4" id="KW-1185">Reference proteome</keyword>
<dbReference type="InterPro" id="IPR033749">
    <property type="entry name" value="Polyprenyl_synt_CS"/>
</dbReference>
<dbReference type="Pfam" id="PF00348">
    <property type="entry name" value="polyprenyl_synt"/>
    <property type="match status" value="1"/>
</dbReference>
<dbReference type="Proteomes" id="UP000188320">
    <property type="component" value="Unassembled WGS sequence"/>
</dbReference>
<dbReference type="Gene3D" id="1.10.600.10">
    <property type="entry name" value="Farnesyl Diphosphate Synthase"/>
    <property type="match status" value="1"/>
</dbReference>
<dbReference type="PANTHER" id="PTHR12001:SF44">
    <property type="entry name" value="GERANYLGERANYL PYROPHOSPHATE SYNTHASE"/>
    <property type="match status" value="1"/>
</dbReference>
<dbReference type="GO" id="GO:0046872">
    <property type="term" value="F:metal ion binding"/>
    <property type="evidence" value="ECO:0007669"/>
    <property type="project" value="UniProtKB-KW"/>
</dbReference>
<dbReference type="PANTHER" id="PTHR12001">
    <property type="entry name" value="GERANYLGERANYL PYROPHOSPHATE SYNTHASE"/>
    <property type="match status" value="1"/>
</dbReference>
<sequence length="135" mass="15757">MMGVCGKDGRDYIRLVDLLGIYYQIRDDYMNVKSSEYNDNKGYFEDITEGKFSFLIIYAMKNPLYQGQLLSIMRQKTQDPHVKKYAASLIEQSGAFGYAVNRLQEVESQIYEEIEKLGGNERLVKVVQYLSREFH</sequence>
<keyword evidence="2" id="KW-0460">Magnesium</keyword>
<accession>A0A1R1PC14</accession>
<name>A0A1R1PC14_ZANCU</name>
<dbReference type="InterPro" id="IPR000092">
    <property type="entry name" value="Polyprenyl_synt"/>
</dbReference>
<dbReference type="SUPFAM" id="SSF48576">
    <property type="entry name" value="Terpenoid synthases"/>
    <property type="match status" value="1"/>
</dbReference>
<dbReference type="PROSITE" id="PS00444">
    <property type="entry name" value="POLYPRENYL_SYNTHASE_2"/>
    <property type="match status" value="1"/>
</dbReference>
<dbReference type="GO" id="GO:0008299">
    <property type="term" value="P:isoprenoid biosynthetic process"/>
    <property type="evidence" value="ECO:0007669"/>
    <property type="project" value="InterPro"/>
</dbReference>
<reference evidence="4" key="1">
    <citation type="submission" date="2017-01" db="EMBL/GenBank/DDBJ databases">
        <authorList>
            <person name="Wang Y."/>
            <person name="White M."/>
            <person name="Kvist S."/>
            <person name="Moncalvo J.-M."/>
        </authorList>
    </citation>
    <scope>NUCLEOTIDE SEQUENCE [LARGE SCALE GENOMIC DNA]</scope>
    <source>
        <strain evidence="4">COL-18-3</strain>
    </source>
</reference>
<dbReference type="InterPro" id="IPR008949">
    <property type="entry name" value="Isoprenoid_synthase_dom_sf"/>
</dbReference>
<dbReference type="GO" id="GO:0004659">
    <property type="term" value="F:prenyltransferase activity"/>
    <property type="evidence" value="ECO:0007669"/>
    <property type="project" value="InterPro"/>
</dbReference>
<evidence type="ECO:0000313" key="3">
    <source>
        <dbReference type="EMBL" id="OMH78506.1"/>
    </source>
</evidence>
<dbReference type="OrthoDB" id="6921389at2759"/>
<dbReference type="AlphaFoldDB" id="A0A1R1PC14"/>